<dbReference type="EMBL" id="ML994658">
    <property type="protein sequence ID" value="KAF2180372.1"/>
    <property type="molecule type" value="Genomic_DNA"/>
</dbReference>
<dbReference type="Proteomes" id="UP000800200">
    <property type="component" value="Unassembled WGS sequence"/>
</dbReference>
<protein>
    <submittedName>
        <fullName evidence="2">Uncharacterized protein</fullName>
    </submittedName>
</protein>
<keyword evidence="1" id="KW-0732">Signal</keyword>
<evidence type="ECO:0000256" key="1">
    <source>
        <dbReference type="SAM" id="SignalP"/>
    </source>
</evidence>
<evidence type="ECO:0000313" key="2">
    <source>
        <dbReference type="EMBL" id="KAF2180372.1"/>
    </source>
</evidence>
<feature type="chain" id="PRO_5025345423" evidence="1">
    <location>
        <begin position="16"/>
        <end position="115"/>
    </location>
</feature>
<dbReference type="AlphaFoldDB" id="A0A6A6DPR4"/>
<reference evidence="2" key="1">
    <citation type="journal article" date="2020" name="Stud. Mycol.">
        <title>101 Dothideomycetes genomes: a test case for predicting lifestyles and emergence of pathogens.</title>
        <authorList>
            <person name="Haridas S."/>
            <person name="Albert R."/>
            <person name="Binder M."/>
            <person name="Bloem J."/>
            <person name="Labutti K."/>
            <person name="Salamov A."/>
            <person name="Andreopoulos B."/>
            <person name="Baker S."/>
            <person name="Barry K."/>
            <person name="Bills G."/>
            <person name="Bluhm B."/>
            <person name="Cannon C."/>
            <person name="Castanera R."/>
            <person name="Culley D."/>
            <person name="Daum C."/>
            <person name="Ezra D."/>
            <person name="Gonzalez J."/>
            <person name="Henrissat B."/>
            <person name="Kuo A."/>
            <person name="Liang C."/>
            <person name="Lipzen A."/>
            <person name="Lutzoni F."/>
            <person name="Magnuson J."/>
            <person name="Mondo S."/>
            <person name="Nolan M."/>
            <person name="Ohm R."/>
            <person name="Pangilinan J."/>
            <person name="Park H.-J."/>
            <person name="Ramirez L."/>
            <person name="Alfaro M."/>
            <person name="Sun H."/>
            <person name="Tritt A."/>
            <person name="Yoshinaga Y."/>
            <person name="Zwiers L.-H."/>
            <person name="Turgeon B."/>
            <person name="Goodwin S."/>
            <person name="Spatafora J."/>
            <person name="Crous P."/>
            <person name="Grigoriev I."/>
        </authorList>
    </citation>
    <scope>NUCLEOTIDE SEQUENCE</scope>
    <source>
        <strain evidence="2">CBS 207.26</strain>
    </source>
</reference>
<feature type="signal peptide" evidence="1">
    <location>
        <begin position="1"/>
        <end position="15"/>
    </location>
</feature>
<dbReference type="OrthoDB" id="5173931at2759"/>
<keyword evidence="3" id="KW-1185">Reference proteome</keyword>
<name>A0A6A6DPR4_9PEZI</name>
<proteinExistence type="predicted"/>
<sequence>MQLKLLIILLPATMALPNAAPAPQPHPVTLPNVPDPPPRQCDYNARCTSATGIRPGLYCGYCSQVQGRKDPTFAYQLTGRGGQRSCCSFGVRNSCRRFWENREGRRECPIRADGK</sequence>
<evidence type="ECO:0000313" key="3">
    <source>
        <dbReference type="Proteomes" id="UP000800200"/>
    </source>
</evidence>
<organism evidence="2 3">
    <name type="scientific">Zopfia rhizophila CBS 207.26</name>
    <dbReference type="NCBI Taxonomy" id="1314779"/>
    <lineage>
        <taxon>Eukaryota</taxon>
        <taxon>Fungi</taxon>
        <taxon>Dikarya</taxon>
        <taxon>Ascomycota</taxon>
        <taxon>Pezizomycotina</taxon>
        <taxon>Dothideomycetes</taxon>
        <taxon>Dothideomycetes incertae sedis</taxon>
        <taxon>Zopfiaceae</taxon>
        <taxon>Zopfia</taxon>
    </lineage>
</organism>
<gene>
    <name evidence="2" type="ORF">K469DRAFT_592417</name>
</gene>
<accession>A0A6A6DPR4</accession>